<protein>
    <recommendedName>
        <fullName evidence="10">snRNA-activating protein complex subunit 3</fullName>
    </recommendedName>
</protein>
<evidence type="ECO:0000313" key="9">
    <source>
        <dbReference type="Proteomes" id="UP001479436"/>
    </source>
</evidence>
<comment type="subcellular location">
    <subcellularLocation>
        <location evidence="1">Nucleus</location>
    </subcellularLocation>
</comment>
<keyword evidence="3" id="KW-0805">Transcription regulation</keyword>
<dbReference type="InterPro" id="IPR022042">
    <property type="entry name" value="snRNA-activating_su3"/>
</dbReference>
<organism evidence="8 9">
    <name type="scientific">Basidiobolus ranarum</name>
    <dbReference type="NCBI Taxonomy" id="34480"/>
    <lineage>
        <taxon>Eukaryota</taxon>
        <taxon>Fungi</taxon>
        <taxon>Fungi incertae sedis</taxon>
        <taxon>Zoopagomycota</taxon>
        <taxon>Entomophthoromycotina</taxon>
        <taxon>Basidiobolomycetes</taxon>
        <taxon>Basidiobolales</taxon>
        <taxon>Basidiobolaceae</taxon>
        <taxon>Basidiobolus</taxon>
    </lineage>
</organism>
<feature type="compositionally biased region" description="Low complexity" evidence="7">
    <location>
        <begin position="224"/>
        <end position="238"/>
    </location>
</feature>
<evidence type="ECO:0000256" key="5">
    <source>
        <dbReference type="ARBA" id="ARBA00023163"/>
    </source>
</evidence>
<feature type="compositionally biased region" description="Polar residues" evidence="7">
    <location>
        <begin position="135"/>
        <end position="190"/>
    </location>
</feature>
<dbReference type="EMBL" id="JASJQH010008100">
    <property type="protein sequence ID" value="KAK9695229.1"/>
    <property type="molecule type" value="Genomic_DNA"/>
</dbReference>
<keyword evidence="5" id="KW-0804">Transcription</keyword>
<keyword evidence="9" id="KW-1185">Reference proteome</keyword>
<feature type="compositionally biased region" description="Polar residues" evidence="7">
    <location>
        <begin position="106"/>
        <end position="126"/>
    </location>
</feature>
<keyword evidence="6" id="KW-0539">Nucleus</keyword>
<evidence type="ECO:0000256" key="6">
    <source>
        <dbReference type="ARBA" id="ARBA00023242"/>
    </source>
</evidence>
<evidence type="ECO:0000313" key="8">
    <source>
        <dbReference type="EMBL" id="KAK9695229.1"/>
    </source>
</evidence>
<evidence type="ECO:0000256" key="3">
    <source>
        <dbReference type="ARBA" id="ARBA00023015"/>
    </source>
</evidence>
<evidence type="ECO:0000256" key="2">
    <source>
        <dbReference type="ARBA" id="ARBA00010410"/>
    </source>
</evidence>
<evidence type="ECO:0000256" key="1">
    <source>
        <dbReference type="ARBA" id="ARBA00004123"/>
    </source>
</evidence>
<gene>
    <name evidence="8" type="ORF">K7432_013074</name>
</gene>
<sequence>MEEDNSENGNLSTTLENVSSLINITEFRRNASDLFQTQISDPFTNVVDKPELKLDLARKCNVDEQLKYSTQLFADPTLFSLLRQHHEKLLANNYAANTPLSTLFDQKSKISNSNPPLYKDQSGSEQSKSRKTHRFSSPQSSRDYRSASNASTITKHSEMSDSTLDLEQSENQTQDSAQTSSVGSFLPSDTSSDEDSLSQMNSGPPVSNNSGLQLPRRLMLPPASSQISSTTSHSSNGESDTDQRDDSPAPPPSTPMEVKLRSMAVMLEKSTLATLKEINRVTIPPKKRSEVNFLAGTNKKEHMAVDLITDTEVVLSVAFYHKNKATTRMQEFLVLSSQPLTVLRDAFYCLSDFLTVENDEEVVNTQTKKVSSSYFFIENTFYSDMRSPSAVDYSKVILDWVEENEQPDQAKYQKRVMGEVKFSDLSIRINQPYLFTHQGDCQHIFKFRDIRLLTKSDDHNRNAYPKPIFQCKITRHKCRMCYMYPAEYVTINDFHSGETPCYFCEHCYEPFHYDSQGRLLYEYQVFPYAHD</sequence>
<dbReference type="PANTHER" id="PTHR13421">
    <property type="entry name" value="SNRNA-ACTIVATING PROTEIN COMPLEX SUBUNIT 3"/>
    <property type="match status" value="1"/>
</dbReference>
<keyword evidence="4" id="KW-0238">DNA-binding</keyword>
<evidence type="ECO:0008006" key="10">
    <source>
        <dbReference type="Google" id="ProtNLM"/>
    </source>
</evidence>
<comment type="caution">
    <text evidence="8">The sequence shown here is derived from an EMBL/GenBank/DDBJ whole genome shotgun (WGS) entry which is preliminary data.</text>
</comment>
<evidence type="ECO:0000256" key="7">
    <source>
        <dbReference type="SAM" id="MobiDB-lite"/>
    </source>
</evidence>
<accession>A0ABR2VRG4</accession>
<proteinExistence type="inferred from homology"/>
<comment type="similarity">
    <text evidence="2">Belongs to the SNAPC3/SRD2 family.</text>
</comment>
<feature type="region of interest" description="Disordered" evidence="7">
    <location>
        <begin position="106"/>
        <end position="256"/>
    </location>
</feature>
<dbReference type="Pfam" id="PF12251">
    <property type="entry name" value="SNAPC3"/>
    <property type="match status" value="1"/>
</dbReference>
<reference evidence="8 9" key="1">
    <citation type="submission" date="2023-04" db="EMBL/GenBank/DDBJ databases">
        <title>Genome of Basidiobolus ranarum AG-B5.</title>
        <authorList>
            <person name="Stajich J.E."/>
            <person name="Carter-House D."/>
            <person name="Gryganskyi A."/>
        </authorList>
    </citation>
    <scope>NUCLEOTIDE SEQUENCE [LARGE SCALE GENOMIC DNA]</scope>
    <source>
        <strain evidence="8 9">AG-B5</strain>
    </source>
</reference>
<dbReference type="PANTHER" id="PTHR13421:SF16">
    <property type="entry name" value="SNRNA-ACTIVATING PROTEIN COMPLEX SUBUNIT 3"/>
    <property type="match status" value="1"/>
</dbReference>
<dbReference type="Proteomes" id="UP001479436">
    <property type="component" value="Unassembled WGS sequence"/>
</dbReference>
<name>A0ABR2VRG4_9FUNG</name>
<feature type="compositionally biased region" description="Polar residues" evidence="7">
    <location>
        <begin position="197"/>
        <end position="212"/>
    </location>
</feature>
<evidence type="ECO:0000256" key="4">
    <source>
        <dbReference type="ARBA" id="ARBA00023125"/>
    </source>
</evidence>